<sequence>MFDTVRLRARGIHIDPERLTNLYHNNQDNVTLRRNITGDGVVVTSYELHIDKQLPYIKYVAISGTLTIQVSISKFLHGDNITMVTESDVSRFFELLQSKLFDLLGVLVEHEQWITERVDLCYNFEVESVSDCMKQIAMLRLPRRNTVTYNHNETVVFKNKSNTVKFYDKEKECSDKRASGIVRMEIEASYAELRKYSHPRRAVDLLTKRFFLNQMDYFLPQITEKLDGLNLENFSDEWLRSESIQNIERAIGFRMLQQRVDESTLINLYKSGTYRSRLVLVKSMTPLIKVNQFDLSIDDRKLG</sequence>
<evidence type="ECO:0000313" key="3">
    <source>
        <dbReference type="Proteomes" id="UP000602284"/>
    </source>
</evidence>
<gene>
    <name evidence="2" type="ORF">JJB07_00540</name>
</gene>
<dbReference type="EMBL" id="JAEQNB010000001">
    <property type="protein sequence ID" value="MBL0385118.1"/>
    <property type="molecule type" value="Genomic_DNA"/>
</dbReference>
<reference evidence="2 3" key="1">
    <citation type="submission" date="2021-01" db="EMBL/GenBank/DDBJ databases">
        <title>Tumebacillus sp. strain ITR2 16S ribosomal RNA gene Genome sequencing and assembly.</title>
        <authorList>
            <person name="Kang M."/>
        </authorList>
    </citation>
    <scope>NUCLEOTIDE SEQUENCE [LARGE SCALE GENOMIC DNA]</scope>
    <source>
        <strain evidence="2 3">ITR2</strain>
    </source>
</reference>
<dbReference type="Pfam" id="PF05144">
    <property type="entry name" value="Phage_CRI"/>
    <property type="match status" value="1"/>
</dbReference>
<accession>A0ABS1J4C2</accession>
<comment type="caution">
    <text evidence="2">The sequence shown here is derived from an EMBL/GenBank/DDBJ whole genome shotgun (WGS) entry which is preliminary data.</text>
</comment>
<dbReference type="InterPro" id="IPR022686">
    <property type="entry name" value="G2P_N"/>
</dbReference>
<evidence type="ECO:0000259" key="1">
    <source>
        <dbReference type="Pfam" id="PF05144"/>
    </source>
</evidence>
<organism evidence="2 3">
    <name type="scientific">Tumebacillus amylolyticus</name>
    <dbReference type="NCBI Taxonomy" id="2801339"/>
    <lineage>
        <taxon>Bacteria</taxon>
        <taxon>Bacillati</taxon>
        <taxon>Bacillota</taxon>
        <taxon>Bacilli</taxon>
        <taxon>Bacillales</taxon>
        <taxon>Alicyclobacillaceae</taxon>
        <taxon>Tumebacillus</taxon>
    </lineage>
</organism>
<protein>
    <recommendedName>
        <fullName evidence="1">Replication-associated protein G2P N-terminal domain-containing protein</fullName>
    </recommendedName>
</protein>
<feature type="domain" description="Replication-associated protein G2P N-terminal" evidence="1">
    <location>
        <begin position="65"/>
        <end position="243"/>
    </location>
</feature>
<proteinExistence type="predicted"/>
<evidence type="ECO:0000313" key="2">
    <source>
        <dbReference type="EMBL" id="MBL0385118.1"/>
    </source>
</evidence>
<dbReference type="Proteomes" id="UP000602284">
    <property type="component" value="Unassembled WGS sequence"/>
</dbReference>
<name>A0ABS1J4C2_9BACL</name>
<keyword evidence="3" id="KW-1185">Reference proteome</keyword>
<dbReference type="RefSeq" id="WP_201630244.1">
    <property type="nucleotide sequence ID" value="NZ_JAEQNB010000001.1"/>
</dbReference>